<dbReference type="Proteomes" id="UP001151760">
    <property type="component" value="Unassembled WGS sequence"/>
</dbReference>
<accession>A0ABQ4ZNU1</accession>
<evidence type="ECO:0000313" key="4">
    <source>
        <dbReference type="Proteomes" id="UP001151760"/>
    </source>
</evidence>
<feature type="compositionally biased region" description="Polar residues" evidence="1">
    <location>
        <begin position="393"/>
        <end position="418"/>
    </location>
</feature>
<gene>
    <name evidence="3" type="ORF">Tco_0773218</name>
</gene>
<dbReference type="Pfam" id="PF22936">
    <property type="entry name" value="Pol_BBD"/>
    <property type="match status" value="1"/>
</dbReference>
<reference evidence="3" key="2">
    <citation type="submission" date="2022-01" db="EMBL/GenBank/DDBJ databases">
        <authorList>
            <person name="Yamashiro T."/>
            <person name="Shiraishi A."/>
            <person name="Satake H."/>
            <person name="Nakayama K."/>
        </authorList>
    </citation>
    <scope>NUCLEOTIDE SEQUENCE</scope>
</reference>
<evidence type="ECO:0000313" key="3">
    <source>
        <dbReference type="EMBL" id="GJS90582.1"/>
    </source>
</evidence>
<reference evidence="3" key="1">
    <citation type="journal article" date="2022" name="Int. J. Mol. Sci.">
        <title>Draft Genome of Tanacetum Coccineum: Genomic Comparison of Closely Related Tanacetum-Family Plants.</title>
        <authorList>
            <person name="Yamashiro T."/>
            <person name="Shiraishi A."/>
            <person name="Nakayama K."/>
            <person name="Satake H."/>
        </authorList>
    </citation>
    <scope>NUCLEOTIDE SEQUENCE</scope>
</reference>
<protein>
    <recommendedName>
        <fullName evidence="2">Retrovirus-related Pol polyprotein from transposon TNT 1-94-like beta-barrel domain-containing protein</fullName>
    </recommendedName>
</protein>
<keyword evidence="4" id="KW-1185">Reference proteome</keyword>
<feature type="non-terminal residue" evidence="3">
    <location>
        <position position="1"/>
    </location>
</feature>
<proteinExistence type="predicted"/>
<sequence length="521" mass="59003">RNPRGGIEQEQLADLLLNVEGLSLPNMLDRWSWALSGTGEFSVSSVRKFIDDHILADIASKTRWIKVVPTKVNILAWRVKLDNLPTRLNLSRRDRRLSISEALGDFGKSQTYRYPSEDIQRIYKLFVKCRGQIHGRGYDRGQEPPGVRRLTWQLETLMAHWLCCIENTVEDRIMNHGASFHATYFKEELERFKLHSSKVRLADDKTLDISGVGDVILKISFGTSWTLKDVRYIPGLKRRFISVGQLNDEGYHRLGEMSRIGISMLAFKGNVLDVRKVDIYFCKPGGLEKQKKLSFIMSEKTKKLQSRSYGRVAYSRGGMAREGYKYHTLEDTKSHQVIQSRDITFVDSIYEARSATDSSSVTKPIQKSQVVLVDILENLAENDNVVTEHGLSSEINQSLGGSSDTSKGSKNSGSFENSGRSDEEYSEDGASSKEGGFETPQILMVKEEQDASKRVLIFVEDSWNEEPCSDVHQVGDEREVEVLRNLNWSSSELIKEDGVLLERGYSQFNDVSSGYLVLKVS</sequence>
<evidence type="ECO:0000256" key="1">
    <source>
        <dbReference type="SAM" id="MobiDB-lite"/>
    </source>
</evidence>
<organism evidence="3 4">
    <name type="scientific">Tanacetum coccineum</name>
    <dbReference type="NCBI Taxonomy" id="301880"/>
    <lineage>
        <taxon>Eukaryota</taxon>
        <taxon>Viridiplantae</taxon>
        <taxon>Streptophyta</taxon>
        <taxon>Embryophyta</taxon>
        <taxon>Tracheophyta</taxon>
        <taxon>Spermatophyta</taxon>
        <taxon>Magnoliopsida</taxon>
        <taxon>eudicotyledons</taxon>
        <taxon>Gunneridae</taxon>
        <taxon>Pentapetalae</taxon>
        <taxon>asterids</taxon>
        <taxon>campanulids</taxon>
        <taxon>Asterales</taxon>
        <taxon>Asteraceae</taxon>
        <taxon>Asteroideae</taxon>
        <taxon>Anthemideae</taxon>
        <taxon>Anthemidinae</taxon>
        <taxon>Tanacetum</taxon>
    </lineage>
</organism>
<feature type="region of interest" description="Disordered" evidence="1">
    <location>
        <begin position="392"/>
        <end position="438"/>
    </location>
</feature>
<feature type="domain" description="Retrovirus-related Pol polyprotein from transposon TNT 1-94-like beta-barrel" evidence="2">
    <location>
        <begin position="174"/>
        <end position="251"/>
    </location>
</feature>
<dbReference type="EMBL" id="BQNB010011439">
    <property type="protein sequence ID" value="GJS90582.1"/>
    <property type="molecule type" value="Genomic_DNA"/>
</dbReference>
<dbReference type="InterPro" id="IPR054722">
    <property type="entry name" value="PolX-like_BBD"/>
</dbReference>
<evidence type="ECO:0000259" key="2">
    <source>
        <dbReference type="Pfam" id="PF22936"/>
    </source>
</evidence>
<name>A0ABQ4ZNU1_9ASTR</name>
<comment type="caution">
    <text evidence="3">The sequence shown here is derived from an EMBL/GenBank/DDBJ whole genome shotgun (WGS) entry which is preliminary data.</text>
</comment>